<evidence type="ECO:0000313" key="11">
    <source>
        <dbReference type="Proteomes" id="UP000179001"/>
    </source>
</evidence>
<evidence type="ECO:0000256" key="8">
    <source>
        <dbReference type="RuleBase" id="RU003870"/>
    </source>
</evidence>
<evidence type="ECO:0000256" key="4">
    <source>
        <dbReference type="ARBA" id="ARBA00022980"/>
    </source>
</evidence>
<dbReference type="GO" id="GO:0002181">
    <property type="term" value="P:cytoplasmic translation"/>
    <property type="evidence" value="ECO:0007669"/>
    <property type="project" value="TreeGrafter"/>
</dbReference>
<gene>
    <name evidence="6" type="primary">rplF</name>
    <name evidence="10" type="ORF">A2478_00810</name>
</gene>
<comment type="function">
    <text evidence="6 8">This protein binds to the 23S rRNA, and is important in its secondary structure. It is located near the subunit interface in the base of the L7/L12 stalk, and near the tRNA binding site of the peptidyltransferase center.</text>
</comment>
<dbReference type="HAMAP" id="MF_01365_B">
    <property type="entry name" value="Ribosomal_uL6_B"/>
    <property type="match status" value="1"/>
</dbReference>
<dbReference type="InterPro" id="IPR000702">
    <property type="entry name" value="Ribosomal_uL6-like"/>
</dbReference>
<organism evidence="10 11">
    <name type="scientific">Candidatus Falkowbacteria bacterium RIFOXYC2_FULL_36_12</name>
    <dbReference type="NCBI Taxonomy" id="1798002"/>
    <lineage>
        <taxon>Bacteria</taxon>
        <taxon>Candidatus Falkowiibacteriota</taxon>
    </lineage>
</organism>
<evidence type="ECO:0000313" key="10">
    <source>
        <dbReference type="EMBL" id="OGF30968.1"/>
    </source>
</evidence>
<dbReference type="FunFam" id="3.90.930.12:FF:000001">
    <property type="entry name" value="50S ribosomal protein L6"/>
    <property type="match status" value="1"/>
</dbReference>
<dbReference type="InterPro" id="IPR036789">
    <property type="entry name" value="Ribosomal_uL6-like_a/b-dom_sf"/>
</dbReference>
<evidence type="ECO:0000256" key="2">
    <source>
        <dbReference type="ARBA" id="ARBA00022730"/>
    </source>
</evidence>
<dbReference type="InterPro" id="IPR019906">
    <property type="entry name" value="Ribosomal_uL6_bac-type"/>
</dbReference>
<dbReference type="InterPro" id="IPR020040">
    <property type="entry name" value="Ribosomal_uL6_a/b-dom"/>
</dbReference>
<dbReference type="NCBIfam" id="TIGR03654">
    <property type="entry name" value="L6_bact"/>
    <property type="match status" value="1"/>
</dbReference>
<protein>
    <recommendedName>
        <fullName evidence="6">Large ribosomal subunit protein uL6</fullName>
    </recommendedName>
</protein>
<name>A0A1F5SW57_9BACT</name>
<comment type="subunit">
    <text evidence="6">Part of the 50S ribosomal subunit.</text>
</comment>
<dbReference type="GO" id="GO:0003735">
    <property type="term" value="F:structural constituent of ribosome"/>
    <property type="evidence" value="ECO:0007669"/>
    <property type="project" value="UniProtKB-UniRule"/>
</dbReference>
<dbReference type="GO" id="GO:0019843">
    <property type="term" value="F:rRNA binding"/>
    <property type="evidence" value="ECO:0007669"/>
    <property type="project" value="UniProtKB-UniRule"/>
</dbReference>
<keyword evidence="2 6" id="KW-0699">rRNA-binding</keyword>
<proteinExistence type="inferred from homology"/>
<evidence type="ECO:0000256" key="6">
    <source>
        <dbReference type="HAMAP-Rule" id="MF_01365"/>
    </source>
</evidence>
<dbReference type="InterPro" id="IPR002358">
    <property type="entry name" value="Ribosomal_uL6_CS"/>
</dbReference>
<dbReference type="PROSITE" id="PS00525">
    <property type="entry name" value="RIBOSOMAL_L6_1"/>
    <property type="match status" value="1"/>
</dbReference>
<keyword evidence="3 6" id="KW-0694">RNA-binding</keyword>
<comment type="similarity">
    <text evidence="1 6 7">Belongs to the universal ribosomal protein uL6 family.</text>
</comment>
<reference evidence="10 11" key="1">
    <citation type="journal article" date="2016" name="Nat. Commun.">
        <title>Thousands of microbial genomes shed light on interconnected biogeochemical processes in an aquifer system.</title>
        <authorList>
            <person name="Anantharaman K."/>
            <person name="Brown C.T."/>
            <person name="Hug L.A."/>
            <person name="Sharon I."/>
            <person name="Castelle C.J."/>
            <person name="Probst A.J."/>
            <person name="Thomas B.C."/>
            <person name="Singh A."/>
            <person name="Wilkins M.J."/>
            <person name="Karaoz U."/>
            <person name="Brodie E.L."/>
            <person name="Williams K.H."/>
            <person name="Hubbard S.S."/>
            <person name="Banfield J.F."/>
        </authorList>
    </citation>
    <scope>NUCLEOTIDE SEQUENCE [LARGE SCALE GENOMIC DNA]</scope>
</reference>
<dbReference type="PRINTS" id="PR00059">
    <property type="entry name" value="RIBOSOMALL6"/>
</dbReference>
<dbReference type="STRING" id="1798002.A2478_00810"/>
<dbReference type="PANTHER" id="PTHR11655:SF14">
    <property type="entry name" value="LARGE RIBOSOMAL SUBUNIT PROTEIN UL6M"/>
    <property type="match status" value="1"/>
</dbReference>
<dbReference type="Gene3D" id="3.90.930.12">
    <property type="entry name" value="Ribosomal protein L6, alpha-beta domain"/>
    <property type="match status" value="2"/>
</dbReference>
<dbReference type="PIRSF" id="PIRSF002162">
    <property type="entry name" value="Ribosomal_L6"/>
    <property type="match status" value="1"/>
</dbReference>
<evidence type="ECO:0000256" key="7">
    <source>
        <dbReference type="RuleBase" id="RU003869"/>
    </source>
</evidence>
<feature type="domain" description="Large ribosomal subunit protein uL6 alpha-beta" evidence="9">
    <location>
        <begin position="92"/>
        <end position="164"/>
    </location>
</feature>
<dbReference type="EMBL" id="MFGJ01000008">
    <property type="protein sequence ID" value="OGF30968.1"/>
    <property type="molecule type" value="Genomic_DNA"/>
</dbReference>
<evidence type="ECO:0000256" key="5">
    <source>
        <dbReference type="ARBA" id="ARBA00023274"/>
    </source>
</evidence>
<accession>A0A1F5SW57</accession>
<dbReference type="Pfam" id="PF00347">
    <property type="entry name" value="Ribosomal_L6"/>
    <property type="match status" value="2"/>
</dbReference>
<dbReference type="Proteomes" id="UP000179001">
    <property type="component" value="Unassembled WGS sequence"/>
</dbReference>
<comment type="caution">
    <text evidence="10">The sequence shown here is derived from an EMBL/GenBank/DDBJ whole genome shotgun (WGS) entry which is preliminary data.</text>
</comment>
<keyword evidence="4 6" id="KW-0689">Ribosomal protein</keyword>
<dbReference type="FunFam" id="3.90.930.12:FF:000002">
    <property type="entry name" value="50S ribosomal protein L6"/>
    <property type="match status" value="1"/>
</dbReference>
<dbReference type="GO" id="GO:0022625">
    <property type="term" value="C:cytosolic large ribosomal subunit"/>
    <property type="evidence" value="ECO:0007669"/>
    <property type="project" value="UniProtKB-UniRule"/>
</dbReference>
<dbReference type="SUPFAM" id="SSF56053">
    <property type="entry name" value="Ribosomal protein L6"/>
    <property type="match status" value="2"/>
</dbReference>
<feature type="domain" description="Large ribosomal subunit protein uL6 alpha-beta" evidence="9">
    <location>
        <begin position="11"/>
        <end position="83"/>
    </location>
</feature>
<evidence type="ECO:0000256" key="3">
    <source>
        <dbReference type="ARBA" id="ARBA00022884"/>
    </source>
</evidence>
<dbReference type="PANTHER" id="PTHR11655">
    <property type="entry name" value="60S/50S RIBOSOMAL PROTEIN L6/L9"/>
    <property type="match status" value="1"/>
</dbReference>
<evidence type="ECO:0000256" key="1">
    <source>
        <dbReference type="ARBA" id="ARBA00009356"/>
    </source>
</evidence>
<sequence>MSRVGKQPIIIPDGVEVNIENEIVKVKGPKGELMVKLIKNVFVEMVDKEIRVKIADETDGKQLALWGLFRSLINNLVVGVTEGFIKELEINGIGFKAEVRGNILVLNVGFSHPVNFEIPEGIKIEVKANVIAISGIDKHLVGETAAIIRKIKKPEPYKGKGIKYMDEVIVRKVGKTAGKTE</sequence>
<dbReference type="AlphaFoldDB" id="A0A1F5SW57"/>
<evidence type="ECO:0000259" key="9">
    <source>
        <dbReference type="Pfam" id="PF00347"/>
    </source>
</evidence>
<keyword evidence="5 6" id="KW-0687">Ribonucleoprotein</keyword>